<dbReference type="SFLD" id="SFLDG01017">
    <property type="entry name" value="Polyprenyl_Transferase_Like"/>
    <property type="match status" value="1"/>
</dbReference>
<evidence type="ECO:0000256" key="3">
    <source>
        <dbReference type="ARBA" id="ARBA00022679"/>
    </source>
</evidence>
<protein>
    <submittedName>
        <fullName evidence="7">Geranyl transferase</fullName>
    </submittedName>
</protein>
<dbReference type="Pfam" id="PF00348">
    <property type="entry name" value="polyprenyl_synt"/>
    <property type="match status" value="1"/>
</dbReference>
<sequence length="324" mass="36817">MDINTLSEKLNHTLSTLRYGENPVELYEPIRYIMALGGKRIRPLLVLLGAKMFDDDVEKALLPAAAVEVFHNFTLMHDDIMDRAPLRRGQQTVHEKWNANTAILSGDVMLVHAYELLLNVEPDKLPLVLRLFSRTAAEVCEGQQLDMNFERREQVSIHEYIHMIALKTAVLVGFSLELGAILQNAPKADAEHLKAFGDNIGIAFQLRDDLLDVYGDKAKFGKQVGGDILSDKKTFLMLTALEQANAQQRQTIIGWRDKTDESIAEEKVKAVTEVYDQLHIRHQTEQQIDLYFQKALHHLNAIQLPKERKSTVRGLALQLMERDS</sequence>
<evidence type="ECO:0000256" key="4">
    <source>
        <dbReference type="ARBA" id="ARBA00022723"/>
    </source>
</evidence>
<dbReference type="OrthoDB" id="9805316at2"/>
<gene>
    <name evidence="7" type="ORF">A3841_13230</name>
</gene>
<organism evidence="7 8">
    <name type="scientific">Pontibacter flavimaris</name>
    <dbReference type="NCBI Taxonomy" id="1797110"/>
    <lineage>
        <taxon>Bacteria</taxon>
        <taxon>Pseudomonadati</taxon>
        <taxon>Bacteroidota</taxon>
        <taxon>Cytophagia</taxon>
        <taxon>Cytophagales</taxon>
        <taxon>Hymenobacteraceae</taxon>
        <taxon>Pontibacter</taxon>
    </lineage>
</organism>
<reference evidence="7 8" key="1">
    <citation type="submission" date="2016-03" db="EMBL/GenBank/DDBJ databases">
        <title>Genome sequence of Pontibacter sp. nov., of the family cytophagaceae, isolated from marine sediment of the Yellow Sea, China.</title>
        <authorList>
            <person name="Zhang G."/>
            <person name="Zhang R."/>
        </authorList>
    </citation>
    <scope>NUCLEOTIDE SEQUENCE [LARGE SCALE GENOMIC DNA]</scope>
    <source>
        <strain evidence="7 8">S10-8</strain>
    </source>
</reference>
<keyword evidence="8" id="KW-1185">Reference proteome</keyword>
<dbReference type="GO" id="GO:0046872">
    <property type="term" value="F:metal ion binding"/>
    <property type="evidence" value="ECO:0007669"/>
    <property type="project" value="UniProtKB-KW"/>
</dbReference>
<name>A0A1Q5PF09_9BACT</name>
<keyword evidence="4" id="KW-0479">Metal-binding</keyword>
<dbReference type="PROSITE" id="PS00444">
    <property type="entry name" value="POLYPRENYL_SYNTHASE_2"/>
    <property type="match status" value="1"/>
</dbReference>
<dbReference type="GO" id="GO:0008299">
    <property type="term" value="P:isoprenoid biosynthetic process"/>
    <property type="evidence" value="ECO:0007669"/>
    <property type="project" value="InterPro"/>
</dbReference>
<proteinExistence type="inferred from homology"/>
<keyword evidence="5" id="KW-0460">Magnesium</keyword>
<keyword evidence="3 6" id="KW-0808">Transferase</keyword>
<evidence type="ECO:0000313" key="7">
    <source>
        <dbReference type="EMBL" id="OKL40806.1"/>
    </source>
</evidence>
<dbReference type="InterPro" id="IPR000092">
    <property type="entry name" value="Polyprenyl_synt"/>
</dbReference>
<dbReference type="EMBL" id="LVWA01000004">
    <property type="protein sequence ID" value="OKL40806.1"/>
    <property type="molecule type" value="Genomic_DNA"/>
</dbReference>
<comment type="similarity">
    <text evidence="2 6">Belongs to the FPP/GGPP synthase family.</text>
</comment>
<evidence type="ECO:0000313" key="8">
    <source>
        <dbReference type="Proteomes" id="UP000186551"/>
    </source>
</evidence>
<comment type="caution">
    <text evidence="7">The sequence shown here is derived from an EMBL/GenBank/DDBJ whole genome shotgun (WGS) entry which is preliminary data.</text>
</comment>
<dbReference type="InterPro" id="IPR033749">
    <property type="entry name" value="Polyprenyl_synt_CS"/>
</dbReference>
<comment type="cofactor">
    <cofactor evidence="1">
        <name>Mg(2+)</name>
        <dbReference type="ChEBI" id="CHEBI:18420"/>
    </cofactor>
</comment>
<evidence type="ECO:0000256" key="1">
    <source>
        <dbReference type="ARBA" id="ARBA00001946"/>
    </source>
</evidence>
<dbReference type="GO" id="GO:0004659">
    <property type="term" value="F:prenyltransferase activity"/>
    <property type="evidence" value="ECO:0007669"/>
    <property type="project" value="InterPro"/>
</dbReference>
<accession>A0A1Q5PF09</accession>
<dbReference type="AlphaFoldDB" id="A0A1Q5PF09"/>
<dbReference type="PANTHER" id="PTHR12001:SF85">
    <property type="entry name" value="SHORT CHAIN ISOPRENYL DIPHOSPHATE SYNTHASE"/>
    <property type="match status" value="1"/>
</dbReference>
<dbReference type="SFLD" id="SFLDS00005">
    <property type="entry name" value="Isoprenoid_Synthase_Type_I"/>
    <property type="match status" value="1"/>
</dbReference>
<evidence type="ECO:0000256" key="2">
    <source>
        <dbReference type="ARBA" id="ARBA00006706"/>
    </source>
</evidence>
<dbReference type="CDD" id="cd00685">
    <property type="entry name" value="Trans_IPPS_HT"/>
    <property type="match status" value="1"/>
</dbReference>
<dbReference type="Proteomes" id="UP000186551">
    <property type="component" value="Unassembled WGS sequence"/>
</dbReference>
<dbReference type="RefSeq" id="WP_073851426.1">
    <property type="nucleotide sequence ID" value="NZ_LVWA01000004.1"/>
</dbReference>
<dbReference type="PROSITE" id="PS00723">
    <property type="entry name" value="POLYPRENYL_SYNTHASE_1"/>
    <property type="match status" value="1"/>
</dbReference>
<evidence type="ECO:0000256" key="6">
    <source>
        <dbReference type="RuleBase" id="RU004466"/>
    </source>
</evidence>
<dbReference type="STRING" id="1797110.A3841_13230"/>
<evidence type="ECO:0000256" key="5">
    <source>
        <dbReference type="ARBA" id="ARBA00022842"/>
    </source>
</evidence>
<dbReference type="InterPro" id="IPR008949">
    <property type="entry name" value="Isoprenoid_synthase_dom_sf"/>
</dbReference>
<dbReference type="PANTHER" id="PTHR12001">
    <property type="entry name" value="GERANYLGERANYL PYROPHOSPHATE SYNTHASE"/>
    <property type="match status" value="1"/>
</dbReference>
<dbReference type="SUPFAM" id="SSF48576">
    <property type="entry name" value="Terpenoid synthases"/>
    <property type="match status" value="1"/>
</dbReference>
<dbReference type="Gene3D" id="1.10.600.10">
    <property type="entry name" value="Farnesyl Diphosphate Synthase"/>
    <property type="match status" value="1"/>
</dbReference>